<organism evidence="2 3">
    <name type="scientific">Methanolobus vulcani</name>
    <dbReference type="NCBI Taxonomy" id="38026"/>
    <lineage>
        <taxon>Archaea</taxon>
        <taxon>Methanobacteriati</taxon>
        <taxon>Methanobacteriota</taxon>
        <taxon>Stenosarchaea group</taxon>
        <taxon>Methanomicrobia</taxon>
        <taxon>Methanosarcinales</taxon>
        <taxon>Methanosarcinaceae</taxon>
        <taxon>Methanolobus</taxon>
    </lineage>
</organism>
<comment type="caution">
    <text evidence="2">The sequence shown here is derived from an EMBL/GenBank/DDBJ whole genome shotgun (WGS) entry which is preliminary data.</text>
</comment>
<gene>
    <name evidence="2" type="ORF">FKV42_03625</name>
</gene>
<evidence type="ECO:0000313" key="3">
    <source>
        <dbReference type="Proteomes" id="UP000319335"/>
    </source>
</evidence>
<dbReference type="OrthoDB" id="11368at2157"/>
<keyword evidence="3" id="KW-1185">Reference proteome</keyword>
<dbReference type="Proteomes" id="UP000319335">
    <property type="component" value="Unassembled WGS sequence"/>
</dbReference>
<reference evidence="2 3" key="1">
    <citation type="submission" date="2019-06" db="EMBL/GenBank/DDBJ databases">
        <title>Draft genome sequence of Methanolobus vulcani B1d.</title>
        <authorList>
            <person name="Creighbaum A.J."/>
            <person name="Ticak T."/>
            <person name="Hariraju D."/>
            <person name="Arivett B.A."/>
            <person name="Ferguson D.J.Jr."/>
        </authorList>
    </citation>
    <scope>NUCLEOTIDE SEQUENCE [LARGE SCALE GENOMIC DNA]</scope>
    <source>
        <strain evidence="2 3">B1d</strain>
    </source>
</reference>
<dbReference type="InterPro" id="IPR036390">
    <property type="entry name" value="WH_DNA-bd_sf"/>
</dbReference>
<dbReference type="CDD" id="cd00090">
    <property type="entry name" value="HTH_ARSR"/>
    <property type="match status" value="1"/>
</dbReference>
<dbReference type="InterPro" id="IPR051011">
    <property type="entry name" value="Metal_resp_trans_reg"/>
</dbReference>
<sequence length="340" mass="37104">MGENEEGTGSEKVLILPLSEDSKKITQLLSNEKAMKMLEILADKPMSASDVAEKLDLPLTTVKYNLDGLIEADLIKVKETKWSRKGREVKIYEPVQKLIVVAPGSMKKDRSSILNMLKKYLGLVAGAVFAATGLEAITRTFGTKSMYSQEAGTAPLFAEDEATDAMSKEANMENITADVMEETTEAAEEMPEIETEEMGVTEVTTGEEVVEEAVMEEAPMEEAAVDDASIDYEMPDDSAVSDGLPGVDDVSPEMLASSTSNGTEAADMAREGMNTGFGNQTQPTEITQTFTDNMSAMSEPVGGIFQDSILSHVSVWFFFGCIFVITLLFVREMYNRKKNI</sequence>
<keyword evidence="1" id="KW-0812">Transmembrane</keyword>
<evidence type="ECO:0000313" key="2">
    <source>
        <dbReference type="EMBL" id="TQD26975.1"/>
    </source>
</evidence>
<dbReference type="Pfam" id="PF12840">
    <property type="entry name" value="HTH_20"/>
    <property type="match status" value="1"/>
</dbReference>
<keyword evidence="1" id="KW-0472">Membrane</keyword>
<dbReference type="PANTHER" id="PTHR43132:SF2">
    <property type="entry name" value="ARSENICAL RESISTANCE OPERON REPRESSOR ARSR-RELATED"/>
    <property type="match status" value="1"/>
</dbReference>
<protein>
    <submittedName>
        <fullName evidence="2">Helix-turn-helix transcriptional regulator</fullName>
    </submittedName>
</protein>
<dbReference type="SUPFAM" id="SSF46785">
    <property type="entry name" value="Winged helix' DNA-binding domain"/>
    <property type="match status" value="1"/>
</dbReference>
<evidence type="ECO:0000256" key="1">
    <source>
        <dbReference type="SAM" id="Phobius"/>
    </source>
</evidence>
<dbReference type="PANTHER" id="PTHR43132">
    <property type="entry name" value="ARSENICAL RESISTANCE OPERON REPRESSOR ARSR-RELATED"/>
    <property type="match status" value="1"/>
</dbReference>
<dbReference type="InterPro" id="IPR011991">
    <property type="entry name" value="ArsR-like_HTH"/>
</dbReference>
<dbReference type="RefSeq" id="WP_154808900.1">
    <property type="nucleotide sequence ID" value="NZ_VIAQ01000010.1"/>
</dbReference>
<dbReference type="InterPro" id="IPR036388">
    <property type="entry name" value="WH-like_DNA-bd_sf"/>
</dbReference>
<dbReference type="AlphaFoldDB" id="A0A7Z8P2U9"/>
<feature type="transmembrane region" description="Helical" evidence="1">
    <location>
        <begin position="309"/>
        <end position="330"/>
    </location>
</feature>
<keyword evidence="1" id="KW-1133">Transmembrane helix</keyword>
<accession>A0A7Z8P2U9</accession>
<proteinExistence type="predicted"/>
<dbReference type="Gene3D" id="1.10.10.10">
    <property type="entry name" value="Winged helix-like DNA-binding domain superfamily/Winged helix DNA-binding domain"/>
    <property type="match status" value="1"/>
</dbReference>
<dbReference type="EMBL" id="VIAQ01000010">
    <property type="protein sequence ID" value="TQD26975.1"/>
    <property type="molecule type" value="Genomic_DNA"/>
</dbReference>
<name>A0A7Z8P2U9_9EURY</name>